<comment type="caution">
    <text evidence="13">The sequence shown here is derived from an EMBL/GenBank/DDBJ whole genome shotgun (WGS) entry which is preliminary data.</text>
</comment>
<comment type="subcellular location">
    <subcellularLocation>
        <location evidence="1">Membrane</location>
        <topology evidence="1">Multi-pass membrane protein</topology>
    </subcellularLocation>
</comment>
<evidence type="ECO:0000256" key="4">
    <source>
        <dbReference type="ARBA" id="ARBA00022989"/>
    </source>
</evidence>
<feature type="transmembrane region" description="Helical" evidence="11">
    <location>
        <begin position="296"/>
        <end position="315"/>
    </location>
</feature>
<keyword evidence="4 11" id="KW-1133">Transmembrane helix</keyword>
<evidence type="ECO:0000256" key="6">
    <source>
        <dbReference type="ARBA" id="ARBA00023136"/>
    </source>
</evidence>
<dbReference type="PRINTS" id="PR00762">
    <property type="entry name" value="CLCHANNEL"/>
</dbReference>
<sequence>MRSWSQRKALPKLSAIAVLVGIASGLVILLFRILTEHAISGLMPSQNHEGFEHLSADVRFFLPVFGALILAVIYRLVPKEHHDVGVPYLLQRLDYHQGHLPFKNTLMQFIGATIALISGQSAGREGPAIHMGGGVSSFIARYSKLPYAYRRMLIASGIAAAISASFNTPLAGVIFAQEVVLRQYSLISMTPLAIAAVSGSLVTQLALGELAIFPSFEIILNLWDFPGLVLLGIFIGGLSVVFNRLLIAWQNTNKLPKWYSLPIAGLITGAVAYYVPEVMGVGYDTINLLLGSVSDWQWVVIILCAKLLLTSFVLAYGVPGGLIGPNLLMGACAGFIVGLTLQNIQPDINPGLFCLIGMASMMGASLHAPIAALITLLEMTNSSQIILPGMISIVMAYLINKGLCGQQAIFDALQKIRHDRDRMNAQSHTLEQFGIMPIMDRRFVVAEQVMNTKNVIQLLYSQPRWVVIDSSTRYYLMQASDLANWLQYQLSSPENIERIKDDAALETDLLSIPASRLELTAINIKADIGEALSLIDSHKTDALLIQSTPPEGQAPKLLGIITQNDLDHFYSNRKFDEFFEAPEQGNGR</sequence>
<evidence type="ECO:0000313" key="13">
    <source>
        <dbReference type="EMBL" id="GLQ33170.1"/>
    </source>
</evidence>
<dbReference type="InterPro" id="IPR000644">
    <property type="entry name" value="CBS_dom"/>
</dbReference>
<feature type="transmembrane region" description="Helical" evidence="11">
    <location>
        <begin position="327"/>
        <end position="344"/>
    </location>
</feature>
<dbReference type="InterPro" id="IPR001807">
    <property type="entry name" value="ClC"/>
</dbReference>
<dbReference type="PROSITE" id="PS51371">
    <property type="entry name" value="CBS"/>
    <property type="match status" value="1"/>
</dbReference>
<keyword evidence="3 11" id="KW-0812">Transmembrane</keyword>
<evidence type="ECO:0000256" key="5">
    <source>
        <dbReference type="ARBA" id="ARBA00023065"/>
    </source>
</evidence>
<dbReference type="EMBL" id="BSNM01000016">
    <property type="protein sequence ID" value="GLQ33170.1"/>
    <property type="molecule type" value="Genomic_DNA"/>
</dbReference>
<evidence type="ECO:0000256" key="11">
    <source>
        <dbReference type="SAM" id="Phobius"/>
    </source>
</evidence>
<evidence type="ECO:0000256" key="1">
    <source>
        <dbReference type="ARBA" id="ARBA00004141"/>
    </source>
</evidence>
<feature type="domain" description="CBS" evidence="12">
    <location>
        <begin position="514"/>
        <end position="577"/>
    </location>
</feature>
<feature type="transmembrane region" description="Helical" evidence="11">
    <location>
        <begin position="225"/>
        <end position="246"/>
    </location>
</feature>
<feature type="transmembrane region" description="Helical" evidence="11">
    <location>
        <begin position="60"/>
        <end position="77"/>
    </location>
</feature>
<evidence type="ECO:0000313" key="14">
    <source>
        <dbReference type="Proteomes" id="UP001161389"/>
    </source>
</evidence>
<keyword evidence="9" id="KW-0407">Ion channel</keyword>
<keyword evidence="14" id="KW-1185">Reference proteome</keyword>
<dbReference type="Pfam" id="PF00654">
    <property type="entry name" value="Voltage_CLC"/>
    <property type="match status" value="1"/>
</dbReference>
<evidence type="ECO:0000256" key="8">
    <source>
        <dbReference type="ARBA" id="ARBA00023214"/>
    </source>
</evidence>
<gene>
    <name evidence="13" type="ORF">GCM10007876_36490</name>
</gene>
<evidence type="ECO:0000256" key="2">
    <source>
        <dbReference type="ARBA" id="ARBA00022448"/>
    </source>
</evidence>
<keyword evidence="10" id="KW-0129">CBS domain</keyword>
<dbReference type="GO" id="GO:0034707">
    <property type="term" value="C:chloride channel complex"/>
    <property type="evidence" value="ECO:0007669"/>
    <property type="project" value="UniProtKB-KW"/>
</dbReference>
<dbReference type="PANTHER" id="PTHR43427:SF6">
    <property type="entry name" value="CHLORIDE CHANNEL PROTEIN CLC-E"/>
    <property type="match status" value="1"/>
</dbReference>
<feature type="transmembrane region" description="Helical" evidence="11">
    <location>
        <begin position="350"/>
        <end position="373"/>
    </location>
</feature>
<feature type="transmembrane region" description="Helical" evidence="11">
    <location>
        <begin position="258"/>
        <end position="276"/>
    </location>
</feature>
<reference evidence="13" key="2">
    <citation type="submission" date="2023-01" db="EMBL/GenBank/DDBJ databases">
        <title>Draft genome sequence of Litoribrevibacter albus strain NBRC 110071.</title>
        <authorList>
            <person name="Sun Q."/>
            <person name="Mori K."/>
        </authorList>
    </citation>
    <scope>NUCLEOTIDE SEQUENCE</scope>
    <source>
        <strain evidence="13">NBRC 110071</strain>
    </source>
</reference>
<protein>
    <submittedName>
        <fullName evidence="13">Chloride channel protein</fullName>
    </submittedName>
</protein>
<dbReference type="GO" id="GO:0005254">
    <property type="term" value="F:chloride channel activity"/>
    <property type="evidence" value="ECO:0007669"/>
    <property type="project" value="UniProtKB-KW"/>
</dbReference>
<dbReference type="InterPro" id="IPR050368">
    <property type="entry name" value="ClC-type_chloride_channel"/>
</dbReference>
<evidence type="ECO:0000259" key="12">
    <source>
        <dbReference type="PROSITE" id="PS51371"/>
    </source>
</evidence>
<name>A0AA37SDR2_9GAMM</name>
<dbReference type="InterPro" id="IPR014743">
    <property type="entry name" value="Cl-channel_core"/>
</dbReference>
<dbReference type="SUPFAM" id="SSF81340">
    <property type="entry name" value="Clc chloride channel"/>
    <property type="match status" value="1"/>
</dbReference>
<reference evidence="13" key="1">
    <citation type="journal article" date="2014" name="Int. J. Syst. Evol. Microbiol.">
        <title>Complete genome sequence of Corynebacterium casei LMG S-19264T (=DSM 44701T), isolated from a smear-ripened cheese.</title>
        <authorList>
            <consortium name="US DOE Joint Genome Institute (JGI-PGF)"/>
            <person name="Walter F."/>
            <person name="Albersmeier A."/>
            <person name="Kalinowski J."/>
            <person name="Ruckert C."/>
        </authorList>
    </citation>
    <scope>NUCLEOTIDE SEQUENCE</scope>
    <source>
        <strain evidence="13">NBRC 110071</strain>
    </source>
</reference>
<dbReference type="AlphaFoldDB" id="A0AA37SDR2"/>
<keyword evidence="5" id="KW-0406">Ion transport</keyword>
<keyword evidence="7" id="KW-0869">Chloride channel</keyword>
<dbReference type="RefSeq" id="WP_284383451.1">
    <property type="nucleotide sequence ID" value="NZ_BSNM01000016.1"/>
</dbReference>
<keyword evidence="2" id="KW-0813">Transport</keyword>
<feature type="transmembrane region" description="Helical" evidence="11">
    <location>
        <begin position="12"/>
        <end position="34"/>
    </location>
</feature>
<evidence type="ECO:0000256" key="10">
    <source>
        <dbReference type="PROSITE-ProRule" id="PRU00703"/>
    </source>
</evidence>
<organism evidence="13 14">
    <name type="scientific">Litoribrevibacter albus</name>
    <dbReference type="NCBI Taxonomy" id="1473156"/>
    <lineage>
        <taxon>Bacteria</taxon>
        <taxon>Pseudomonadati</taxon>
        <taxon>Pseudomonadota</taxon>
        <taxon>Gammaproteobacteria</taxon>
        <taxon>Oceanospirillales</taxon>
        <taxon>Oceanospirillaceae</taxon>
        <taxon>Litoribrevibacter</taxon>
    </lineage>
</organism>
<dbReference type="CDD" id="cd00400">
    <property type="entry name" value="Voltage_gated_ClC"/>
    <property type="match status" value="1"/>
</dbReference>
<proteinExistence type="predicted"/>
<evidence type="ECO:0000256" key="9">
    <source>
        <dbReference type="ARBA" id="ARBA00023303"/>
    </source>
</evidence>
<evidence type="ECO:0000256" key="7">
    <source>
        <dbReference type="ARBA" id="ARBA00023173"/>
    </source>
</evidence>
<dbReference type="Proteomes" id="UP001161389">
    <property type="component" value="Unassembled WGS sequence"/>
</dbReference>
<dbReference type="Gene3D" id="1.10.3080.10">
    <property type="entry name" value="Clc chloride channel"/>
    <property type="match status" value="1"/>
</dbReference>
<keyword evidence="8" id="KW-0868">Chloride</keyword>
<accession>A0AA37SDR2</accession>
<evidence type="ECO:0000256" key="3">
    <source>
        <dbReference type="ARBA" id="ARBA00022692"/>
    </source>
</evidence>
<dbReference type="PANTHER" id="PTHR43427">
    <property type="entry name" value="CHLORIDE CHANNEL PROTEIN CLC-E"/>
    <property type="match status" value="1"/>
</dbReference>
<keyword evidence="6 11" id="KW-0472">Membrane</keyword>